<keyword evidence="2" id="KW-0547">Nucleotide-binding</keyword>
<protein>
    <submittedName>
        <fullName evidence="7">ABC transporter related protein</fullName>
    </submittedName>
</protein>
<dbReference type="PANTHER" id="PTHR42855">
    <property type="entry name" value="ABC TRANSPORTER ATP-BINDING SUBUNIT"/>
    <property type="match status" value="1"/>
</dbReference>
<dbReference type="Pfam" id="PF12848">
    <property type="entry name" value="ABC_tran_Xtn"/>
    <property type="match status" value="1"/>
</dbReference>
<dbReference type="InterPro" id="IPR032524">
    <property type="entry name" value="ABC_tran_C"/>
</dbReference>
<evidence type="ECO:0000256" key="2">
    <source>
        <dbReference type="ARBA" id="ARBA00022741"/>
    </source>
</evidence>
<gene>
    <name evidence="7" type="ORF">Bccel_2810</name>
</gene>
<dbReference type="eggNOG" id="COG0488">
    <property type="taxonomic scope" value="Bacteria"/>
</dbReference>
<dbReference type="Gene3D" id="3.40.50.300">
    <property type="entry name" value="P-loop containing nucleotide triphosphate hydrolases"/>
    <property type="match status" value="2"/>
</dbReference>
<dbReference type="Pfam" id="PF16326">
    <property type="entry name" value="ABC_tran_CTD"/>
    <property type="match status" value="1"/>
</dbReference>
<sequence>MNILSAEGISKSYSEKILFNDISLGISDGEKIGLIGINGVGKSTLLKVIAGVETSDTGRIIKGNSVRIGYLPQNPVLKNGMTVLSQVFEGDTPVMKLLSEYEYALHKFNENPDAQLEKHLLSLTQNMDSLGAWDIESEAKTILTKLGINDFEADAGTLSGGQRKRVALARVLINPVDLIILDEPTNHLDNDTVDWLENFLNNRKGALLMITHDRYFLDRVANRVIELDSGKLYSYEANYSKFLELKAEREELLQASERKRQSLLRKELEWIRRGAKARSTKQKARIERFEKLQDQQGIVSSDSVEIMVGSSRLGRKIIEMENICKGYSGINLINCFSYILRRDDRIGIIGPNGMGKTTLVKIIANRLEPDSGNIDYGETVKIGFFSQENEEMDHSLRVIDYIRQTAEYVTTKEGKISASQMLETFLFPPSVQWTPISKLSGGEKRRLYLLNILMSEPNILILDEPTNDLDIQTLTILESYLDEFPGAVITVSHDRYFLDRIVNSIFAFEGNGLVKQYSGNYSDYQSCRKEFEAQTKSSSHDTEKSKEKNSNETTKDKPLKLTFKEQKEFEEIDEKIASLEEALKNITVKIDEASSNFELLPSLLSEKEALEKQLEEKIERWAYLNELVERINNNKKM</sequence>
<feature type="coiled-coil region" evidence="4">
    <location>
        <begin position="569"/>
        <end position="620"/>
    </location>
</feature>
<accession>A0A0L6JP28</accession>
<evidence type="ECO:0000256" key="1">
    <source>
        <dbReference type="ARBA" id="ARBA00022737"/>
    </source>
</evidence>
<feature type="domain" description="ABC transporter" evidence="6">
    <location>
        <begin position="318"/>
        <end position="535"/>
    </location>
</feature>
<evidence type="ECO:0000313" key="8">
    <source>
        <dbReference type="Proteomes" id="UP000036923"/>
    </source>
</evidence>
<comment type="caution">
    <text evidence="7">The sequence shown here is derived from an EMBL/GenBank/DDBJ whole genome shotgun (WGS) entry which is preliminary data.</text>
</comment>
<dbReference type="Gene3D" id="1.10.287.380">
    <property type="entry name" value="Valyl-tRNA synthetase, C-terminal domain"/>
    <property type="match status" value="1"/>
</dbReference>
<feature type="region of interest" description="Disordered" evidence="5">
    <location>
        <begin position="532"/>
        <end position="559"/>
    </location>
</feature>
<proteinExistence type="predicted"/>
<dbReference type="Pfam" id="PF00005">
    <property type="entry name" value="ABC_tran"/>
    <property type="match status" value="2"/>
</dbReference>
<dbReference type="InterPro" id="IPR027417">
    <property type="entry name" value="P-loop_NTPase"/>
</dbReference>
<dbReference type="InterPro" id="IPR032781">
    <property type="entry name" value="ABC_tran_Xtn"/>
</dbReference>
<feature type="domain" description="ABC transporter" evidence="6">
    <location>
        <begin position="4"/>
        <end position="254"/>
    </location>
</feature>
<name>A0A0L6JP28_9FIRM</name>
<dbReference type="RefSeq" id="WP_036944592.1">
    <property type="nucleotide sequence ID" value="NZ_JQKC01000032.1"/>
</dbReference>
<keyword evidence="3" id="KW-0067">ATP-binding</keyword>
<dbReference type="OrthoDB" id="9801441at2"/>
<dbReference type="CDD" id="cd03221">
    <property type="entry name" value="ABCF_EF-3"/>
    <property type="match status" value="2"/>
</dbReference>
<dbReference type="InterPro" id="IPR003439">
    <property type="entry name" value="ABC_transporter-like_ATP-bd"/>
</dbReference>
<dbReference type="SMART" id="SM00382">
    <property type="entry name" value="AAA"/>
    <property type="match status" value="2"/>
</dbReference>
<evidence type="ECO:0000259" key="6">
    <source>
        <dbReference type="PROSITE" id="PS50893"/>
    </source>
</evidence>
<dbReference type="GO" id="GO:0016887">
    <property type="term" value="F:ATP hydrolysis activity"/>
    <property type="evidence" value="ECO:0007669"/>
    <property type="project" value="InterPro"/>
</dbReference>
<dbReference type="SUPFAM" id="SSF52540">
    <property type="entry name" value="P-loop containing nucleoside triphosphate hydrolases"/>
    <property type="match status" value="2"/>
</dbReference>
<keyword evidence="8" id="KW-1185">Reference proteome</keyword>
<dbReference type="PROSITE" id="PS50893">
    <property type="entry name" value="ABC_TRANSPORTER_2"/>
    <property type="match status" value="2"/>
</dbReference>
<dbReference type="InterPro" id="IPR003593">
    <property type="entry name" value="AAA+_ATPase"/>
</dbReference>
<dbReference type="GO" id="GO:0003677">
    <property type="term" value="F:DNA binding"/>
    <property type="evidence" value="ECO:0007669"/>
    <property type="project" value="InterPro"/>
</dbReference>
<dbReference type="FunFam" id="3.40.50.300:FF:000011">
    <property type="entry name" value="Putative ABC transporter ATP-binding component"/>
    <property type="match status" value="1"/>
</dbReference>
<dbReference type="EMBL" id="LGTC01000001">
    <property type="protein sequence ID" value="KNY27539.1"/>
    <property type="molecule type" value="Genomic_DNA"/>
</dbReference>
<dbReference type="Proteomes" id="UP000036923">
    <property type="component" value="Unassembled WGS sequence"/>
</dbReference>
<dbReference type="InterPro" id="IPR051309">
    <property type="entry name" value="ABCF_ATPase"/>
</dbReference>
<evidence type="ECO:0000256" key="3">
    <source>
        <dbReference type="ARBA" id="ARBA00022840"/>
    </source>
</evidence>
<dbReference type="PROSITE" id="PS00211">
    <property type="entry name" value="ABC_TRANSPORTER_1"/>
    <property type="match status" value="1"/>
</dbReference>
<organism evidence="7 8">
    <name type="scientific">Pseudobacteroides cellulosolvens ATCC 35603 = DSM 2933</name>
    <dbReference type="NCBI Taxonomy" id="398512"/>
    <lineage>
        <taxon>Bacteria</taxon>
        <taxon>Bacillati</taxon>
        <taxon>Bacillota</taxon>
        <taxon>Clostridia</taxon>
        <taxon>Eubacteriales</taxon>
        <taxon>Oscillospiraceae</taxon>
        <taxon>Pseudobacteroides</taxon>
    </lineage>
</organism>
<dbReference type="PANTHER" id="PTHR42855:SF1">
    <property type="entry name" value="ABC TRANSPORTER DOMAIN-CONTAINING PROTEIN"/>
    <property type="match status" value="1"/>
</dbReference>
<dbReference type="STRING" id="398512.Bccel_2810"/>
<dbReference type="FunFam" id="3.40.50.300:FF:000309">
    <property type="entry name" value="ABC transporter ATP-binding protein"/>
    <property type="match status" value="1"/>
</dbReference>
<dbReference type="PATRIC" id="fig|398512.5.peg.2943"/>
<dbReference type="GO" id="GO:0005524">
    <property type="term" value="F:ATP binding"/>
    <property type="evidence" value="ECO:0007669"/>
    <property type="project" value="UniProtKB-KW"/>
</dbReference>
<dbReference type="InterPro" id="IPR017871">
    <property type="entry name" value="ABC_transporter-like_CS"/>
</dbReference>
<evidence type="ECO:0000256" key="4">
    <source>
        <dbReference type="SAM" id="Coils"/>
    </source>
</evidence>
<dbReference type="InterPro" id="IPR037118">
    <property type="entry name" value="Val-tRNA_synth_C_sf"/>
</dbReference>
<reference evidence="8" key="1">
    <citation type="submission" date="2015-07" db="EMBL/GenBank/DDBJ databases">
        <title>Near-Complete Genome Sequence of the Cellulolytic Bacterium Bacteroides (Pseudobacteroides) cellulosolvens ATCC 35603.</title>
        <authorList>
            <person name="Dassa B."/>
            <person name="Utturkar S.M."/>
            <person name="Klingeman D.M."/>
            <person name="Hurt R.A."/>
            <person name="Keller M."/>
            <person name="Xu J."/>
            <person name="Reddy Y.H.K."/>
            <person name="Borovok I."/>
            <person name="Grinberg I.R."/>
            <person name="Lamed R."/>
            <person name="Zhivin O."/>
            <person name="Bayer E.A."/>
            <person name="Brown S.D."/>
        </authorList>
    </citation>
    <scope>NUCLEOTIDE SEQUENCE [LARGE SCALE GENOMIC DNA]</scope>
    <source>
        <strain evidence="8">DSM 2933</strain>
    </source>
</reference>
<keyword evidence="4" id="KW-0175">Coiled coil</keyword>
<dbReference type="AlphaFoldDB" id="A0A0L6JP28"/>
<evidence type="ECO:0000256" key="5">
    <source>
        <dbReference type="SAM" id="MobiDB-lite"/>
    </source>
</evidence>
<evidence type="ECO:0000313" key="7">
    <source>
        <dbReference type="EMBL" id="KNY27539.1"/>
    </source>
</evidence>
<keyword evidence="1" id="KW-0677">Repeat</keyword>